<dbReference type="PANTHER" id="PTHR42059">
    <property type="entry name" value="TNT DOMAIN-CONTAINING PROTEIN"/>
    <property type="match status" value="1"/>
</dbReference>
<feature type="signal peptide" evidence="2">
    <location>
        <begin position="1"/>
        <end position="20"/>
    </location>
</feature>
<sequence>MTVLSGAALVLVSTSAPSVAEPDGNASGRPEAPALATPSVAPADPGLTVPAAPDPAVPAAPGGTAPDAPAPQPTTEPVPGAGLCRAGTPPDAPATTEYYDGNVRLGPAVLPTASPVGPLLTGYQRFGGLTEDAWAADFLNDDRTVLRYPPSSGYVLGPDGRPVKTTQTLLPGYRLDRFGSPGGGFLSPLGTPYSSRALPPLNLNTPENAPLANYHVYCVLKPFAVDTGPVAPWFAQPGMGTQFQLNPAYLPEAGGTLTITWLLKHKFLVEEDLTAAADLPCVPRAVPQQQNRSATTAPVC</sequence>
<evidence type="ECO:0000256" key="2">
    <source>
        <dbReference type="SAM" id="SignalP"/>
    </source>
</evidence>
<name>A0A136PJ40_9ACTN</name>
<comment type="caution">
    <text evidence="4">The sequence shown here is derived from an EMBL/GenBank/DDBJ whole genome shotgun (WGS) entry which is preliminary data.</text>
</comment>
<feature type="chain" id="PRO_5007478092" description="TNT domain-containing protein" evidence="2">
    <location>
        <begin position="21"/>
        <end position="300"/>
    </location>
</feature>
<protein>
    <recommendedName>
        <fullName evidence="3">TNT domain-containing protein</fullName>
    </recommendedName>
</protein>
<dbReference type="AlphaFoldDB" id="A0A136PJ40"/>
<gene>
    <name evidence="4" type="ORF">AWW66_29810</name>
</gene>
<dbReference type="Proteomes" id="UP000070620">
    <property type="component" value="Unassembled WGS sequence"/>
</dbReference>
<feature type="region of interest" description="Disordered" evidence="1">
    <location>
        <begin position="15"/>
        <end position="94"/>
    </location>
</feature>
<dbReference type="EMBL" id="LRQV01000194">
    <property type="protein sequence ID" value="KXK58432.1"/>
    <property type="molecule type" value="Genomic_DNA"/>
</dbReference>
<reference evidence="4 5" key="1">
    <citation type="submission" date="2016-01" db="EMBL/GenBank/DDBJ databases">
        <title>Whole genome sequence and analysis of Micromonospora rosaria DSM 803, which can produce antibacterial substance rosamicin.</title>
        <authorList>
            <person name="Yang H."/>
            <person name="He X."/>
            <person name="Zhu D."/>
        </authorList>
    </citation>
    <scope>NUCLEOTIDE SEQUENCE [LARGE SCALE GENOMIC DNA]</scope>
    <source>
        <strain evidence="4 5">DSM 803</strain>
    </source>
</reference>
<proteinExistence type="predicted"/>
<evidence type="ECO:0000313" key="5">
    <source>
        <dbReference type="Proteomes" id="UP000070620"/>
    </source>
</evidence>
<evidence type="ECO:0000256" key="1">
    <source>
        <dbReference type="SAM" id="MobiDB-lite"/>
    </source>
</evidence>
<dbReference type="GO" id="GO:0050135">
    <property type="term" value="F:NADP+ nucleosidase activity"/>
    <property type="evidence" value="ECO:0007669"/>
    <property type="project" value="InterPro"/>
</dbReference>
<keyword evidence="5" id="KW-1185">Reference proteome</keyword>
<feature type="domain" description="TNT" evidence="3">
    <location>
        <begin position="168"/>
        <end position="270"/>
    </location>
</feature>
<dbReference type="Pfam" id="PF14021">
    <property type="entry name" value="TNT"/>
    <property type="match status" value="1"/>
</dbReference>
<keyword evidence="2" id="KW-0732">Signal</keyword>
<evidence type="ECO:0000259" key="3">
    <source>
        <dbReference type="Pfam" id="PF14021"/>
    </source>
</evidence>
<accession>A0A136PJ40</accession>
<evidence type="ECO:0000313" key="4">
    <source>
        <dbReference type="EMBL" id="KXK58432.1"/>
    </source>
</evidence>
<organism evidence="4 5">
    <name type="scientific">Micromonospora rosaria</name>
    <dbReference type="NCBI Taxonomy" id="47874"/>
    <lineage>
        <taxon>Bacteria</taxon>
        <taxon>Bacillati</taxon>
        <taxon>Actinomycetota</taxon>
        <taxon>Actinomycetes</taxon>
        <taxon>Micromonosporales</taxon>
        <taxon>Micromonosporaceae</taxon>
        <taxon>Micromonospora</taxon>
    </lineage>
</organism>
<dbReference type="PANTHER" id="PTHR42059:SF1">
    <property type="entry name" value="TNT DOMAIN-CONTAINING PROTEIN"/>
    <property type="match status" value="1"/>
</dbReference>
<dbReference type="InterPro" id="IPR053024">
    <property type="entry name" value="Fungal_surface_NADase"/>
</dbReference>
<dbReference type="InterPro" id="IPR025331">
    <property type="entry name" value="TNT"/>
</dbReference>